<reference evidence="3" key="1">
    <citation type="submission" date="2016-08" db="EMBL/GenBank/DDBJ databases">
        <authorList>
            <person name="Varghese N."/>
            <person name="Submissions Spin"/>
        </authorList>
    </citation>
    <scope>NUCLEOTIDE SEQUENCE [LARGE SCALE GENOMIC DNA]</scope>
    <source>
        <strain evidence="3">CCBAU 57015</strain>
    </source>
</reference>
<evidence type="ECO:0000256" key="1">
    <source>
        <dbReference type="SAM" id="SignalP"/>
    </source>
</evidence>
<feature type="chain" id="PRO_5008682713" evidence="1">
    <location>
        <begin position="23"/>
        <end position="77"/>
    </location>
</feature>
<accession>A0A1C3U228</accession>
<feature type="signal peptide" evidence="1">
    <location>
        <begin position="1"/>
        <end position="22"/>
    </location>
</feature>
<gene>
    <name evidence="2" type="ORF">GA0061100_101514</name>
</gene>
<dbReference type="RefSeq" id="WP_075851038.1">
    <property type="nucleotide sequence ID" value="NZ_FMAC01000001.1"/>
</dbReference>
<sequence>MRVLIVPLAAAAIFATATYSSATMDSGASEKNVLYAGAGYQLPANMKVPALTAGVKVQMSELPPQALALPQQIRIFR</sequence>
<dbReference type="OrthoDB" id="8401232at2"/>
<dbReference type="Proteomes" id="UP000186228">
    <property type="component" value="Unassembled WGS sequence"/>
</dbReference>
<evidence type="ECO:0000313" key="2">
    <source>
        <dbReference type="EMBL" id="SCB09536.1"/>
    </source>
</evidence>
<dbReference type="AlphaFoldDB" id="A0A1C3U228"/>
<dbReference type="EMBL" id="FMAC01000001">
    <property type="protein sequence ID" value="SCB09536.1"/>
    <property type="molecule type" value="Genomic_DNA"/>
</dbReference>
<evidence type="ECO:0000313" key="3">
    <source>
        <dbReference type="Proteomes" id="UP000186228"/>
    </source>
</evidence>
<name>A0A1C3U228_9HYPH</name>
<proteinExistence type="predicted"/>
<organism evidence="2 3">
    <name type="scientific">Rhizobium hainanense</name>
    <dbReference type="NCBI Taxonomy" id="52131"/>
    <lineage>
        <taxon>Bacteria</taxon>
        <taxon>Pseudomonadati</taxon>
        <taxon>Pseudomonadota</taxon>
        <taxon>Alphaproteobacteria</taxon>
        <taxon>Hyphomicrobiales</taxon>
        <taxon>Rhizobiaceae</taxon>
        <taxon>Rhizobium/Agrobacterium group</taxon>
        <taxon>Rhizobium</taxon>
    </lineage>
</organism>
<keyword evidence="3" id="KW-1185">Reference proteome</keyword>
<keyword evidence="1" id="KW-0732">Signal</keyword>
<protein>
    <submittedName>
        <fullName evidence="2">Uncharacterized protein</fullName>
    </submittedName>
</protein>